<name>A0AAP0B9B8_9ASPA</name>
<sequence>MQCNYPTHIHRCLDGHSSPNKKFSQSMFEFWGSGCHCCSSCKQLESAILLLFTHSRGDRCLCSVFAELRFYLHKKTKQHSTKSTQAIYSGSPIWQSRQGLPTVTLGSIVSIDSDGKGFPITNQETKDLWIDA</sequence>
<accession>A0AAP0B9B8</accession>
<reference evidence="1 2" key="1">
    <citation type="journal article" date="2022" name="Nat. Plants">
        <title>Genomes of leafy and leafless Platanthera orchids illuminate the evolution of mycoheterotrophy.</title>
        <authorList>
            <person name="Li M.H."/>
            <person name="Liu K.W."/>
            <person name="Li Z."/>
            <person name="Lu H.C."/>
            <person name="Ye Q.L."/>
            <person name="Zhang D."/>
            <person name="Wang J.Y."/>
            <person name="Li Y.F."/>
            <person name="Zhong Z.M."/>
            <person name="Liu X."/>
            <person name="Yu X."/>
            <person name="Liu D.K."/>
            <person name="Tu X.D."/>
            <person name="Liu B."/>
            <person name="Hao Y."/>
            <person name="Liao X.Y."/>
            <person name="Jiang Y.T."/>
            <person name="Sun W.H."/>
            <person name="Chen J."/>
            <person name="Chen Y.Q."/>
            <person name="Ai Y."/>
            <person name="Zhai J.W."/>
            <person name="Wu S.S."/>
            <person name="Zhou Z."/>
            <person name="Hsiao Y.Y."/>
            <person name="Wu W.L."/>
            <person name="Chen Y.Y."/>
            <person name="Lin Y.F."/>
            <person name="Hsu J.L."/>
            <person name="Li C.Y."/>
            <person name="Wang Z.W."/>
            <person name="Zhao X."/>
            <person name="Zhong W.Y."/>
            <person name="Ma X.K."/>
            <person name="Ma L."/>
            <person name="Huang J."/>
            <person name="Chen G.Z."/>
            <person name="Huang M.Z."/>
            <person name="Huang L."/>
            <person name="Peng D.H."/>
            <person name="Luo Y.B."/>
            <person name="Zou S.Q."/>
            <person name="Chen S.P."/>
            <person name="Lan S."/>
            <person name="Tsai W.C."/>
            <person name="Van de Peer Y."/>
            <person name="Liu Z.J."/>
        </authorList>
    </citation>
    <scope>NUCLEOTIDE SEQUENCE [LARGE SCALE GENOMIC DNA]</scope>
    <source>
        <strain evidence="1">Lor287</strain>
    </source>
</reference>
<keyword evidence="2" id="KW-1185">Reference proteome</keyword>
<gene>
    <name evidence="1" type="ORF">KSP39_PZI015756</name>
</gene>
<evidence type="ECO:0000313" key="2">
    <source>
        <dbReference type="Proteomes" id="UP001418222"/>
    </source>
</evidence>
<evidence type="ECO:0000313" key="1">
    <source>
        <dbReference type="EMBL" id="KAK8934027.1"/>
    </source>
</evidence>
<comment type="caution">
    <text evidence="1">The sequence shown here is derived from an EMBL/GenBank/DDBJ whole genome shotgun (WGS) entry which is preliminary data.</text>
</comment>
<dbReference type="AlphaFoldDB" id="A0AAP0B9B8"/>
<protein>
    <submittedName>
        <fullName evidence="1">Uncharacterized protein</fullName>
    </submittedName>
</protein>
<dbReference type="EMBL" id="JBBWWQ010000013">
    <property type="protein sequence ID" value="KAK8934027.1"/>
    <property type="molecule type" value="Genomic_DNA"/>
</dbReference>
<proteinExistence type="predicted"/>
<dbReference type="Proteomes" id="UP001418222">
    <property type="component" value="Unassembled WGS sequence"/>
</dbReference>
<organism evidence="1 2">
    <name type="scientific">Platanthera zijinensis</name>
    <dbReference type="NCBI Taxonomy" id="2320716"/>
    <lineage>
        <taxon>Eukaryota</taxon>
        <taxon>Viridiplantae</taxon>
        <taxon>Streptophyta</taxon>
        <taxon>Embryophyta</taxon>
        <taxon>Tracheophyta</taxon>
        <taxon>Spermatophyta</taxon>
        <taxon>Magnoliopsida</taxon>
        <taxon>Liliopsida</taxon>
        <taxon>Asparagales</taxon>
        <taxon>Orchidaceae</taxon>
        <taxon>Orchidoideae</taxon>
        <taxon>Orchideae</taxon>
        <taxon>Orchidinae</taxon>
        <taxon>Platanthera</taxon>
    </lineage>
</organism>